<proteinExistence type="predicted"/>
<accession>A0A7W9IBM6</accession>
<organism evidence="2 3">
    <name type="scientific">Streptosporangium becharense</name>
    <dbReference type="NCBI Taxonomy" id="1816182"/>
    <lineage>
        <taxon>Bacteria</taxon>
        <taxon>Bacillati</taxon>
        <taxon>Actinomycetota</taxon>
        <taxon>Actinomycetes</taxon>
        <taxon>Streptosporangiales</taxon>
        <taxon>Streptosporangiaceae</taxon>
        <taxon>Streptosporangium</taxon>
    </lineage>
</organism>
<sequence>MDMPVISECRVEACAYNTEHTCHARAITVGDTHHAECETFFQIEAKGGDLAATGRVGACKMADCHHNVRFECQAPGIVVGYAREDIDCLTYDPA</sequence>
<dbReference type="EMBL" id="JACHMP010000001">
    <property type="protein sequence ID" value="MBB5817713.1"/>
    <property type="molecule type" value="Genomic_DNA"/>
</dbReference>
<dbReference type="Proteomes" id="UP000540685">
    <property type="component" value="Unassembled WGS sequence"/>
</dbReference>
<feature type="domain" description="DUF1540" evidence="1">
    <location>
        <begin position="59"/>
        <end position="91"/>
    </location>
</feature>
<keyword evidence="3" id="KW-1185">Reference proteome</keyword>
<dbReference type="AlphaFoldDB" id="A0A7W9IBM6"/>
<dbReference type="RefSeq" id="WP_184545263.1">
    <property type="nucleotide sequence ID" value="NZ_JACHMP010000001.1"/>
</dbReference>
<evidence type="ECO:0000313" key="3">
    <source>
        <dbReference type="Proteomes" id="UP000540685"/>
    </source>
</evidence>
<name>A0A7W9IBM6_9ACTN</name>
<reference evidence="2 3" key="1">
    <citation type="submission" date="2020-08" db="EMBL/GenBank/DDBJ databases">
        <title>Sequencing the genomes of 1000 actinobacteria strains.</title>
        <authorList>
            <person name="Klenk H.-P."/>
        </authorList>
    </citation>
    <scope>NUCLEOTIDE SEQUENCE [LARGE SCALE GENOMIC DNA]</scope>
    <source>
        <strain evidence="2 3">DSM 46887</strain>
    </source>
</reference>
<evidence type="ECO:0000313" key="2">
    <source>
        <dbReference type="EMBL" id="MBB5817713.1"/>
    </source>
</evidence>
<gene>
    <name evidence="2" type="ORF">F4562_000775</name>
</gene>
<comment type="caution">
    <text evidence="2">The sequence shown here is derived from an EMBL/GenBank/DDBJ whole genome shotgun (WGS) entry which is preliminary data.</text>
</comment>
<dbReference type="InterPro" id="IPR011437">
    <property type="entry name" value="DUF1540"/>
</dbReference>
<evidence type="ECO:0000259" key="1">
    <source>
        <dbReference type="Pfam" id="PF07561"/>
    </source>
</evidence>
<dbReference type="Pfam" id="PF07561">
    <property type="entry name" value="DUF1540"/>
    <property type="match status" value="2"/>
</dbReference>
<protein>
    <recommendedName>
        <fullName evidence="1">DUF1540 domain-containing protein</fullName>
    </recommendedName>
</protein>
<feature type="domain" description="DUF1540" evidence="1">
    <location>
        <begin position="9"/>
        <end position="40"/>
    </location>
</feature>